<dbReference type="SUPFAM" id="SSF46785">
    <property type="entry name" value="Winged helix' DNA-binding domain"/>
    <property type="match status" value="1"/>
</dbReference>
<dbReference type="PANTHER" id="PTHR30126:SF39">
    <property type="entry name" value="HTH-TYPE TRANSCRIPTIONAL REGULATOR CYSL"/>
    <property type="match status" value="1"/>
</dbReference>
<keyword evidence="3" id="KW-0238">DNA-binding</keyword>
<evidence type="ECO:0000313" key="6">
    <source>
        <dbReference type="EMBL" id="MFC4388031.1"/>
    </source>
</evidence>
<dbReference type="EMBL" id="JBHSDV010000002">
    <property type="protein sequence ID" value="MFC4388031.1"/>
    <property type="molecule type" value="Genomic_DNA"/>
</dbReference>
<keyword evidence="4" id="KW-0804">Transcription</keyword>
<dbReference type="Gene3D" id="3.40.190.290">
    <property type="match status" value="1"/>
</dbReference>
<dbReference type="PROSITE" id="PS50931">
    <property type="entry name" value="HTH_LYSR"/>
    <property type="match status" value="1"/>
</dbReference>
<feature type="domain" description="HTH lysR-type" evidence="5">
    <location>
        <begin position="1"/>
        <end position="58"/>
    </location>
</feature>
<name>A0ABV8VYA9_9BACI</name>
<sequence length="291" mass="33284">MNEDALKTFITIAEVKNFTKASEILHISQPSVSLQVKNLEKEFGTELFIRSPKHVQITPTGEILYKRAKQLRSLYEQTKEEIVAYHHKIQGVLVIGASFTIGEFILPSLLKKVQDFYPELELQIIIGNTEEIIEKVRMFQVDIGLIEGQTNDTELQIQPFMEDELVLISSPTHMCLEECVDIHELHDQQWIIREDGSGTNEYVKHFIRTNGLKVKRLMTISSNQGIKESVINGMGISLLSSYVVERERKHGELAVTRVKNKPFTRTLSYIYTPIGKTKKSVTAFMEIIDSM</sequence>
<dbReference type="CDD" id="cd08420">
    <property type="entry name" value="PBP2_CysL_like"/>
    <property type="match status" value="1"/>
</dbReference>
<proteinExistence type="inferred from homology"/>
<keyword evidence="7" id="KW-1185">Reference proteome</keyword>
<dbReference type="InterPro" id="IPR036390">
    <property type="entry name" value="WH_DNA-bd_sf"/>
</dbReference>
<dbReference type="Gene3D" id="1.10.10.10">
    <property type="entry name" value="Winged helix-like DNA-binding domain superfamily/Winged helix DNA-binding domain"/>
    <property type="match status" value="1"/>
</dbReference>
<dbReference type="PANTHER" id="PTHR30126">
    <property type="entry name" value="HTH-TYPE TRANSCRIPTIONAL REGULATOR"/>
    <property type="match status" value="1"/>
</dbReference>
<accession>A0ABV8VYA9</accession>
<evidence type="ECO:0000256" key="1">
    <source>
        <dbReference type="ARBA" id="ARBA00009437"/>
    </source>
</evidence>
<evidence type="ECO:0000313" key="7">
    <source>
        <dbReference type="Proteomes" id="UP001595880"/>
    </source>
</evidence>
<keyword evidence="2" id="KW-0805">Transcription regulation</keyword>
<reference evidence="7" key="1">
    <citation type="journal article" date="2019" name="Int. J. Syst. Evol. Microbiol.">
        <title>The Global Catalogue of Microorganisms (GCM) 10K type strain sequencing project: providing services to taxonomists for standard genome sequencing and annotation.</title>
        <authorList>
            <consortium name="The Broad Institute Genomics Platform"/>
            <consortium name="The Broad Institute Genome Sequencing Center for Infectious Disease"/>
            <person name="Wu L."/>
            <person name="Ma J."/>
        </authorList>
    </citation>
    <scope>NUCLEOTIDE SEQUENCE [LARGE SCALE GENOMIC DNA]</scope>
    <source>
        <strain evidence="7">KACC 14058</strain>
    </source>
</reference>
<evidence type="ECO:0000256" key="3">
    <source>
        <dbReference type="ARBA" id="ARBA00023125"/>
    </source>
</evidence>
<dbReference type="Proteomes" id="UP001595880">
    <property type="component" value="Unassembled WGS sequence"/>
</dbReference>
<protein>
    <submittedName>
        <fullName evidence="6">LysR family transcriptional regulator</fullName>
    </submittedName>
</protein>
<dbReference type="InterPro" id="IPR036388">
    <property type="entry name" value="WH-like_DNA-bd_sf"/>
</dbReference>
<dbReference type="InterPro" id="IPR000847">
    <property type="entry name" value="LysR_HTH_N"/>
</dbReference>
<dbReference type="SUPFAM" id="SSF53850">
    <property type="entry name" value="Periplasmic binding protein-like II"/>
    <property type="match status" value="1"/>
</dbReference>
<dbReference type="Pfam" id="PF00126">
    <property type="entry name" value="HTH_1"/>
    <property type="match status" value="1"/>
</dbReference>
<gene>
    <name evidence="6" type="ORF">ACFOZ1_09450</name>
</gene>
<dbReference type="PRINTS" id="PR00039">
    <property type="entry name" value="HTHLYSR"/>
</dbReference>
<comment type="similarity">
    <text evidence="1">Belongs to the LysR transcriptional regulatory family.</text>
</comment>
<dbReference type="Pfam" id="PF03466">
    <property type="entry name" value="LysR_substrate"/>
    <property type="match status" value="1"/>
</dbReference>
<organism evidence="6 7">
    <name type="scientific">Gracilibacillus marinus</name>
    <dbReference type="NCBI Taxonomy" id="630535"/>
    <lineage>
        <taxon>Bacteria</taxon>
        <taxon>Bacillati</taxon>
        <taxon>Bacillota</taxon>
        <taxon>Bacilli</taxon>
        <taxon>Bacillales</taxon>
        <taxon>Bacillaceae</taxon>
        <taxon>Gracilibacillus</taxon>
    </lineage>
</organism>
<comment type="caution">
    <text evidence="6">The sequence shown here is derived from an EMBL/GenBank/DDBJ whole genome shotgun (WGS) entry which is preliminary data.</text>
</comment>
<evidence type="ECO:0000256" key="2">
    <source>
        <dbReference type="ARBA" id="ARBA00023015"/>
    </source>
</evidence>
<evidence type="ECO:0000259" key="5">
    <source>
        <dbReference type="PROSITE" id="PS50931"/>
    </source>
</evidence>
<evidence type="ECO:0000256" key="4">
    <source>
        <dbReference type="ARBA" id="ARBA00023163"/>
    </source>
</evidence>
<dbReference type="RefSeq" id="WP_390198751.1">
    <property type="nucleotide sequence ID" value="NZ_JBHSDV010000002.1"/>
</dbReference>
<dbReference type="InterPro" id="IPR005119">
    <property type="entry name" value="LysR_subst-bd"/>
</dbReference>